<comment type="caution">
    <text evidence="4">The sequence shown here is derived from an EMBL/GenBank/DDBJ whole genome shotgun (WGS) entry which is preliminary data.</text>
</comment>
<keyword evidence="5" id="KW-1185">Reference proteome</keyword>
<dbReference type="Pfam" id="PF10756">
    <property type="entry name" value="bPH_6"/>
    <property type="match status" value="1"/>
</dbReference>
<feature type="transmembrane region" description="Helical" evidence="2">
    <location>
        <begin position="200"/>
        <end position="224"/>
    </location>
</feature>
<evidence type="ECO:0000259" key="3">
    <source>
        <dbReference type="Pfam" id="PF10756"/>
    </source>
</evidence>
<dbReference type="RefSeq" id="WP_344943783.1">
    <property type="nucleotide sequence ID" value="NZ_BAAAZG010000007.1"/>
</dbReference>
<sequence length="225" mass="23577">MTAPHRFRSTPARVGAWLWLAFAALNLADIVLRGRDLTSAATAAVLLLGCGIAYVVGLRPVIVADERGVTVRNPLRDTRMPWPAIKRIEPTTAVTITFADAGGAERTTRAWALQTSPRAQAKAERAARRAESGGDPRQVMLPAVMRDGGAASGTGGGSRVPPDAAGRTPTMFVAQQLNDMRTRHRGGQAAERAAEGSVGWAWPAVASVAVPAAASVVLVLAAWLS</sequence>
<dbReference type="InterPro" id="IPR019692">
    <property type="entry name" value="CFP-6_PH"/>
</dbReference>
<accession>A0ABP7VE10</accession>
<keyword evidence="2" id="KW-0812">Transmembrane</keyword>
<reference evidence="5" key="1">
    <citation type="journal article" date="2019" name="Int. J. Syst. Evol. Microbiol.">
        <title>The Global Catalogue of Microorganisms (GCM) 10K type strain sequencing project: providing services to taxonomists for standard genome sequencing and annotation.</title>
        <authorList>
            <consortium name="The Broad Institute Genomics Platform"/>
            <consortium name="The Broad Institute Genome Sequencing Center for Infectious Disease"/>
            <person name="Wu L."/>
            <person name="Ma J."/>
        </authorList>
    </citation>
    <scope>NUCLEOTIDE SEQUENCE [LARGE SCALE GENOMIC DNA]</scope>
    <source>
        <strain evidence="5">JCM 16702</strain>
    </source>
</reference>
<dbReference type="EMBL" id="BAAAZG010000007">
    <property type="protein sequence ID" value="GAA4064932.1"/>
    <property type="molecule type" value="Genomic_DNA"/>
</dbReference>
<keyword evidence="2" id="KW-1133">Transmembrane helix</keyword>
<evidence type="ECO:0000313" key="4">
    <source>
        <dbReference type="EMBL" id="GAA4064932.1"/>
    </source>
</evidence>
<feature type="compositionally biased region" description="Basic and acidic residues" evidence="1">
    <location>
        <begin position="121"/>
        <end position="134"/>
    </location>
</feature>
<gene>
    <name evidence="4" type="ORF">GCM10022214_18690</name>
</gene>
<protein>
    <recommendedName>
        <fullName evidence="3">Low molecular weight protein antigen 6 PH domain-containing protein</fullName>
    </recommendedName>
</protein>
<feature type="transmembrane region" description="Helical" evidence="2">
    <location>
        <begin position="38"/>
        <end position="57"/>
    </location>
</feature>
<evidence type="ECO:0000256" key="1">
    <source>
        <dbReference type="SAM" id="MobiDB-lite"/>
    </source>
</evidence>
<dbReference type="Proteomes" id="UP001500683">
    <property type="component" value="Unassembled WGS sequence"/>
</dbReference>
<organism evidence="4 5">
    <name type="scientific">Actinomadura miaoliensis</name>
    <dbReference type="NCBI Taxonomy" id="430685"/>
    <lineage>
        <taxon>Bacteria</taxon>
        <taxon>Bacillati</taxon>
        <taxon>Actinomycetota</taxon>
        <taxon>Actinomycetes</taxon>
        <taxon>Streptosporangiales</taxon>
        <taxon>Thermomonosporaceae</taxon>
        <taxon>Actinomadura</taxon>
    </lineage>
</organism>
<evidence type="ECO:0000313" key="5">
    <source>
        <dbReference type="Proteomes" id="UP001500683"/>
    </source>
</evidence>
<proteinExistence type="predicted"/>
<feature type="domain" description="Low molecular weight protein antigen 6 PH" evidence="3">
    <location>
        <begin position="59"/>
        <end position="129"/>
    </location>
</feature>
<feature type="region of interest" description="Disordered" evidence="1">
    <location>
        <begin position="115"/>
        <end position="167"/>
    </location>
</feature>
<keyword evidence="2" id="KW-0472">Membrane</keyword>
<name>A0ABP7VE10_9ACTN</name>
<evidence type="ECO:0000256" key="2">
    <source>
        <dbReference type="SAM" id="Phobius"/>
    </source>
</evidence>